<dbReference type="AlphaFoldDB" id="A0A1M5FF70"/>
<feature type="domain" description="Amidase" evidence="2">
    <location>
        <begin position="33"/>
        <end position="460"/>
    </location>
</feature>
<dbReference type="GO" id="GO:0003824">
    <property type="term" value="F:catalytic activity"/>
    <property type="evidence" value="ECO:0007669"/>
    <property type="project" value="InterPro"/>
</dbReference>
<reference evidence="3 4" key="1">
    <citation type="submission" date="2016-11" db="EMBL/GenBank/DDBJ databases">
        <authorList>
            <person name="Jaros S."/>
            <person name="Januszkiewicz K."/>
            <person name="Wedrychowicz H."/>
        </authorList>
    </citation>
    <scope>NUCLEOTIDE SEQUENCE [LARGE SCALE GENOMIC DNA]</scope>
    <source>
        <strain evidence="3 4">DSM 45408</strain>
    </source>
</reference>
<dbReference type="InterPro" id="IPR000120">
    <property type="entry name" value="Amidase"/>
</dbReference>
<name>A0A1M5FF70_9ACTN</name>
<dbReference type="STRING" id="1070870.SAMN05444351_1211"/>
<dbReference type="SUPFAM" id="SSF75304">
    <property type="entry name" value="Amidase signature (AS) enzymes"/>
    <property type="match status" value="1"/>
</dbReference>
<dbReference type="OrthoDB" id="5175573at2"/>
<accession>A0A1M5FF70</accession>
<protein>
    <submittedName>
        <fullName evidence="3">Amidase</fullName>
    </submittedName>
</protein>
<comment type="similarity">
    <text evidence="1">Belongs to the amidase family.</text>
</comment>
<proteinExistence type="inferred from homology"/>
<dbReference type="Proteomes" id="UP000184471">
    <property type="component" value="Unassembled WGS sequence"/>
</dbReference>
<evidence type="ECO:0000313" key="3">
    <source>
        <dbReference type="EMBL" id="SHF90089.1"/>
    </source>
</evidence>
<dbReference type="InterPro" id="IPR023631">
    <property type="entry name" value="Amidase_dom"/>
</dbReference>
<dbReference type="EMBL" id="FQVX01000001">
    <property type="protein sequence ID" value="SHF90089.1"/>
    <property type="molecule type" value="Genomic_DNA"/>
</dbReference>
<dbReference type="PANTHER" id="PTHR11895">
    <property type="entry name" value="TRANSAMIDASE"/>
    <property type="match status" value="1"/>
</dbReference>
<dbReference type="InterPro" id="IPR020556">
    <property type="entry name" value="Amidase_CS"/>
</dbReference>
<dbReference type="PROSITE" id="PS00571">
    <property type="entry name" value="AMIDASES"/>
    <property type="match status" value="1"/>
</dbReference>
<gene>
    <name evidence="3" type="ORF">SAMN05444351_1211</name>
</gene>
<dbReference type="InterPro" id="IPR036928">
    <property type="entry name" value="AS_sf"/>
</dbReference>
<organism evidence="3 4">
    <name type="scientific">Geodermatophilus nigrescens</name>
    <dbReference type="NCBI Taxonomy" id="1070870"/>
    <lineage>
        <taxon>Bacteria</taxon>
        <taxon>Bacillati</taxon>
        <taxon>Actinomycetota</taxon>
        <taxon>Actinomycetes</taxon>
        <taxon>Geodermatophilales</taxon>
        <taxon>Geodermatophilaceae</taxon>
        <taxon>Geodermatophilus</taxon>
    </lineage>
</organism>
<dbReference type="Gene3D" id="3.90.1300.10">
    <property type="entry name" value="Amidase signature (AS) domain"/>
    <property type="match status" value="1"/>
</dbReference>
<evidence type="ECO:0000256" key="1">
    <source>
        <dbReference type="ARBA" id="ARBA00009199"/>
    </source>
</evidence>
<dbReference type="PANTHER" id="PTHR11895:SF7">
    <property type="entry name" value="GLUTAMYL-TRNA(GLN) AMIDOTRANSFERASE SUBUNIT A, MITOCHONDRIAL"/>
    <property type="match status" value="1"/>
</dbReference>
<keyword evidence="4" id="KW-1185">Reference proteome</keyword>
<dbReference type="Pfam" id="PF01425">
    <property type="entry name" value="Amidase"/>
    <property type="match status" value="1"/>
</dbReference>
<evidence type="ECO:0000313" key="4">
    <source>
        <dbReference type="Proteomes" id="UP000184471"/>
    </source>
</evidence>
<evidence type="ECO:0000259" key="2">
    <source>
        <dbReference type="Pfam" id="PF01425"/>
    </source>
</evidence>
<sequence length="485" mass="49844">MPGLASPSVTQLHDLTALEQAAAVRAGEVSPTELVRHALDRVAALDAGLGAFVTVTPERALAAAAAAEARVRAGGELPPLLGVPTAIKDLNNTAGVRTTFGCPVFADFVPTTDDAVVTKLAAAGTISLGKTNTPEFGFPCYTDNDLVGPARSPWDPQRLAGGSSGGAAVAVAAGMVPFAQGSDGGGSIRIPASVNGLFGIKPTRGRVSNAPFGSDVTGLGTNGPLARTVRDAAAMLDAMAGPVTGDAAWAPPLPPGETFLAAADRPVGRLRIGRALESPMPGAVLQPEVTAALDDAAALLESLGHEVADVPGGLLTPDVLAAFERVWSLSGTLLPVPPERVGELRPLTRELRGRGLALSAQAAMEALTALRLFSRRYVEATDAFDVLLSPVTTMTPRPLGWFDADGDGAADFERQKAYAAFTALYNVTGQPAVSVPLHWTGDGLPVGTMLVGRPADEVTLVALAAQLEQARPWAHRHPPGWHADA</sequence>